<protein>
    <recommendedName>
        <fullName evidence="2">protein-glutamate O-methyltransferase</fullName>
        <ecNumber evidence="2">2.1.1.80</ecNumber>
    </recommendedName>
</protein>
<dbReference type="SUPFAM" id="SSF53335">
    <property type="entry name" value="S-adenosyl-L-methionine-dependent methyltransferases"/>
    <property type="match status" value="1"/>
</dbReference>
<dbReference type="EMBL" id="CP007128">
    <property type="protein sequence ID" value="AHG90599.1"/>
    <property type="molecule type" value="Genomic_DNA"/>
</dbReference>
<evidence type="ECO:0000256" key="5">
    <source>
        <dbReference type="ARBA" id="ARBA00022691"/>
    </source>
</evidence>
<dbReference type="Pfam" id="PF01739">
    <property type="entry name" value="CheR"/>
    <property type="match status" value="1"/>
</dbReference>
<dbReference type="InterPro" id="IPR050903">
    <property type="entry name" value="Bact_Chemotaxis_MeTrfase"/>
</dbReference>
<proteinExistence type="predicted"/>
<sequence length="287" mass="31781">MTTLTITSPAALVTAPLDADDPEGLARLLVKVTVERGFRCGSYKERCLRRRIAVRMRAKGVHTFDDYARVLDADAHEYDRLLDALTINVTKLFRNWDSWSALAAKALPKLWDVTGGAMRVWSAGTSSGEEAYSLAALLHRHAESRGETARLDGALVLGTDIDRASLAAAARGTFGDAAFADTPAELRERYFPGALPAAAAPELRSLVAFEHRDLLLEPPPAGPWHLIVCRNVLIYFDRQTQEVLFERFHEALAPGGMLFLGKVETLLGPARQRFAAVDQRERIYRRL</sequence>
<dbReference type="InterPro" id="IPR022642">
    <property type="entry name" value="CheR_C"/>
</dbReference>
<reference evidence="7 8" key="1">
    <citation type="journal article" date="2014" name="Genome Announc.">
        <title>Genome Sequence and Methylome of Soil Bacterium Gemmatirosa kalamazoonensis KBS708T, a Member of the Rarely Cultivated Gemmatimonadetes Phylum.</title>
        <authorList>
            <person name="Debruyn J.M."/>
            <person name="Radosevich M."/>
            <person name="Wommack K.E."/>
            <person name="Polson S.W."/>
            <person name="Hauser L.J."/>
            <person name="Fawaz M.N."/>
            <person name="Korlach J."/>
            <person name="Tsai Y.C."/>
        </authorList>
    </citation>
    <scope>NUCLEOTIDE SEQUENCE [LARGE SCALE GENOMIC DNA]</scope>
    <source>
        <strain evidence="7 8">KBS708</strain>
    </source>
</reference>
<dbReference type="KEGG" id="gba:J421_3062"/>
<evidence type="ECO:0000313" key="8">
    <source>
        <dbReference type="Proteomes" id="UP000019151"/>
    </source>
</evidence>
<dbReference type="AlphaFoldDB" id="W0RHK0"/>
<dbReference type="eggNOG" id="COG1352">
    <property type="taxonomic scope" value="Bacteria"/>
</dbReference>
<dbReference type="EC" id="2.1.1.80" evidence="2"/>
<name>W0RHK0_9BACT</name>
<dbReference type="InterPro" id="IPR022641">
    <property type="entry name" value="CheR_N"/>
</dbReference>
<comment type="catalytic activity">
    <reaction evidence="1">
        <text>L-glutamyl-[protein] + S-adenosyl-L-methionine = [protein]-L-glutamate 5-O-methyl ester + S-adenosyl-L-homocysteine</text>
        <dbReference type="Rhea" id="RHEA:24452"/>
        <dbReference type="Rhea" id="RHEA-COMP:10208"/>
        <dbReference type="Rhea" id="RHEA-COMP:10311"/>
        <dbReference type="ChEBI" id="CHEBI:29973"/>
        <dbReference type="ChEBI" id="CHEBI:57856"/>
        <dbReference type="ChEBI" id="CHEBI:59789"/>
        <dbReference type="ChEBI" id="CHEBI:82795"/>
        <dbReference type="EC" id="2.1.1.80"/>
    </reaction>
</comment>
<keyword evidence="5" id="KW-0949">S-adenosyl-L-methionine</keyword>
<keyword evidence="4 7" id="KW-0808">Transferase</keyword>
<dbReference type="InParanoid" id="W0RHK0"/>
<evidence type="ECO:0000256" key="4">
    <source>
        <dbReference type="ARBA" id="ARBA00022679"/>
    </source>
</evidence>
<evidence type="ECO:0000256" key="3">
    <source>
        <dbReference type="ARBA" id="ARBA00022603"/>
    </source>
</evidence>
<dbReference type="GO" id="GO:0032259">
    <property type="term" value="P:methylation"/>
    <property type="evidence" value="ECO:0007669"/>
    <property type="project" value="UniProtKB-KW"/>
</dbReference>
<dbReference type="InterPro" id="IPR000780">
    <property type="entry name" value="CheR_MeTrfase"/>
</dbReference>
<evidence type="ECO:0000256" key="1">
    <source>
        <dbReference type="ARBA" id="ARBA00001541"/>
    </source>
</evidence>
<dbReference type="PRINTS" id="PR00996">
    <property type="entry name" value="CHERMTFRASE"/>
</dbReference>
<feature type="domain" description="CheR-type methyltransferase" evidence="6">
    <location>
        <begin position="37"/>
        <end position="287"/>
    </location>
</feature>
<dbReference type="STRING" id="861299.J421_3062"/>
<dbReference type="GO" id="GO:0008983">
    <property type="term" value="F:protein-glutamate O-methyltransferase activity"/>
    <property type="evidence" value="ECO:0007669"/>
    <property type="project" value="UniProtKB-EC"/>
</dbReference>
<dbReference type="Gene3D" id="1.10.155.10">
    <property type="entry name" value="Chemotaxis receptor methyltransferase CheR, N-terminal domain"/>
    <property type="match status" value="1"/>
</dbReference>
<accession>W0RHK0</accession>
<evidence type="ECO:0000256" key="2">
    <source>
        <dbReference type="ARBA" id="ARBA00012534"/>
    </source>
</evidence>
<evidence type="ECO:0000313" key="7">
    <source>
        <dbReference type="EMBL" id="AHG90599.1"/>
    </source>
</evidence>
<dbReference type="InterPro" id="IPR029063">
    <property type="entry name" value="SAM-dependent_MTases_sf"/>
</dbReference>
<gene>
    <name evidence="7" type="ORF">J421_3062</name>
</gene>
<dbReference type="PANTHER" id="PTHR24422:SF10">
    <property type="entry name" value="CHEMOTAXIS PROTEIN METHYLTRANSFERASE 2"/>
    <property type="match status" value="1"/>
</dbReference>
<evidence type="ECO:0000259" key="6">
    <source>
        <dbReference type="PROSITE" id="PS50123"/>
    </source>
</evidence>
<dbReference type="PATRIC" id="fig|861299.3.peg.3115"/>
<dbReference type="SUPFAM" id="SSF47757">
    <property type="entry name" value="Chemotaxis receptor methyltransferase CheR, N-terminal domain"/>
    <property type="match status" value="1"/>
</dbReference>
<dbReference type="SMART" id="SM00138">
    <property type="entry name" value="MeTrc"/>
    <property type="match status" value="1"/>
</dbReference>
<keyword evidence="3 7" id="KW-0489">Methyltransferase</keyword>
<dbReference type="PROSITE" id="PS50123">
    <property type="entry name" value="CHER"/>
    <property type="match status" value="1"/>
</dbReference>
<dbReference type="FunCoup" id="W0RHK0">
    <property type="interactions" value="203"/>
</dbReference>
<dbReference type="HOGENOM" id="CLU_025854_1_1_0"/>
<dbReference type="InterPro" id="IPR036804">
    <property type="entry name" value="CheR_N_sf"/>
</dbReference>
<dbReference type="Pfam" id="PF03705">
    <property type="entry name" value="CheR_N"/>
    <property type="match status" value="1"/>
</dbReference>
<dbReference type="PANTHER" id="PTHR24422">
    <property type="entry name" value="CHEMOTAXIS PROTEIN METHYLTRANSFERASE"/>
    <property type="match status" value="1"/>
</dbReference>
<dbReference type="Proteomes" id="UP000019151">
    <property type="component" value="Chromosome"/>
</dbReference>
<keyword evidence="8" id="KW-1185">Reference proteome</keyword>
<dbReference type="Gene3D" id="3.40.50.150">
    <property type="entry name" value="Vaccinia Virus protein VP39"/>
    <property type="match status" value="1"/>
</dbReference>
<organism evidence="7 8">
    <name type="scientific">Gemmatirosa kalamazoonensis</name>
    <dbReference type="NCBI Taxonomy" id="861299"/>
    <lineage>
        <taxon>Bacteria</taxon>
        <taxon>Pseudomonadati</taxon>
        <taxon>Gemmatimonadota</taxon>
        <taxon>Gemmatimonadia</taxon>
        <taxon>Gemmatimonadales</taxon>
        <taxon>Gemmatimonadaceae</taxon>
        <taxon>Gemmatirosa</taxon>
    </lineage>
</organism>